<dbReference type="SUPFAM" id="SSF82199">
    <property type="entry name" value="SET domain"/>
    <property type="match status" value="1"/>
</dbReference>
<dbReference type="GeneID" id="89921834"/>
<dbReference type="Gene3D" id="2.170.270.10">
    <property type="entry name" value="SET domain"/>
    <property type="match status" value="1"/>
</dbReference>
<dbReference type="RefSeq" id="XP_064663983.1">
    <property type="nucleotide sequence ID" value="XM_064797749.1"/>
</dbReference>
<protein>
    <submittedName>
        <fullName evidence="2">Histone-lysine N-methyltransferase set-6</fullName>
    </submittedName>
</protein>
<feature type="domain" description="SET" evidence="1">
    <location>
        <begin position="4"/>
        <end position="295"/>
    </location>
</feature>
<organism evidence="2 3">
    <name type="scientific">Saxophila tyrrhenica</name>
    <dbReference type="NCBI Taxonomy" id="1690608"/>
    <lineage>
        <taxon>Eukaryota</taxon>
        <taxon>Fungi</taxon>
        <taxon>Dikarya</taxon>
        <taxon>Ascomycota</taxon>
        <taxon>Pezizomycotina</taxon>
        <taxon>Dothideomycetes</taxon>
        <taxon>Dothideomycetidae</taxon>
        <taxon>Mycosphaerellales</taxon>
        <taxon>Extremaceae</taxon>
        <taxon>Saxophila</taxon>
    </lineage>
</organism>
<evidence type="ECO:0000313" key="2">
    <source>
        <dbReference type="EMBL" id="KAK5175345.1"/>
    </source>
</evidence>
<name>A0AAV9PRF3_9PEZI</name>
<keyword evidence="3" id="KW-1185">Reference proteome</keyword>
<dbReference type="SMART" id="SM00317">
    <property type="entry name" value="SET"/>
    <property type="match status" value="1"/>
</dbReference>
<dbReference type="GO" id="GO:0005634">
    <property type="term" value="C:nucleus"/>
    <property type="evidence" value="ECO:0007669"/>
    <property type="project" value="TreeGrafter"/>
</dbReference>
<dbReference type="CDD" id="cd20071">
    <property type="entry name" value="SET_SMYD"/>
    <property type="match status" value="1"/>
</dbReference>
<comment type="caution">
    <text evidence="2">The sequence shown here is derived from an EMBL/GenBank/DDBJ whole genome shotgun (WGS) entry which is preliminary data.</text>
</comment>
<proteinExistence type="predicted"/>
<accession>A0AAV9PRF3</accession>
<dbReference type="AlphaFoldDB" id="A0AAV9PRF3"/>
<dbReference type="PANTHER" id="PTHR12197:SF294">
    <property type="entry name" value="POTENTIAL PROTEIN LYSINE METHYLTRANSFERASE SET6"/>
    <property type="match status" value="1"/>
</dbReference>
<gene>
    <name evidence="2" type="primary">SET6</name>
    <name evidence="2" type="ORF">LTR77_000484</name>
</gene>
<dbReference type="PROSITE" id="PS50280">
    <property type="entry name" value="SET"/>
    <property type="match status" value="1"/>
</dbReference>
<evidence type="ECO:0000259" key="1">
    <source>
        <dbReference type="PROSITE" id="PS50280"/>
    </source>
</evidence>
<dbReference type="Proteomes" id="UP001337655">
    <property type="component" value="Unassembled WGS sequence"/>
</dbReference>
<reference evidence="2 3" key="1">
    <citation type="submission" date="2023-08" db="EMBL/GenBank/DDBJ databases">
        <title>Black Yeasts Isolated from many extreme environments.</title>
        <authorList>
            <person name="Coleine C."/>
            <person name="Stajich J.E."/>
            <person name="Selbmann L."/>
        </authorList>
    </citation>
    <scope>NUCLEOTIDE SEQUENCE [LARGE SCALE GENOMIC DNA]</scope>
    <source>
        <strain evidence="2 3">CCFEE 5935</strain>
    </source>
</reference>
<sequence>MPPPTSDLFAVQEINHAGRGVVASDSIHPDTVVYQSTPPAAHVVFRQYRQEVCADCFFYDRGQPCHEQWRAKQGAVGLEAWTKLHDFIQSKSKSITNNHSLPSLTPKPDEDEVRRTWEAAGQTAMSLRQSRASTAESETILRRTAANSAWPQVVDPDILSYLLSGCLYHNKEVASYMADVAELEMDTMPYRSTPDLQAHSNSYIQLTACAPGELLSSVTESVCQTLISAASHNSFGIHAGSTDGDEYLGYGLYPGASYFNHSCRPNIRKQRVGAGWEFRASKGITPGEQCCITYLGGDEEVCTVTERRSRLKVHWGFTCACKQCVEEAG</sequence>
<dbReference type="InterPro" id="IPR050869">
    <property type="entry name" value="H3K4_H4K5_MeTrfase"/>
</dbReference>
<dbReference type="Pfam" id="PF00856">
    <property type="entry name" value="SET"/>
    <property type="match status" value="1"/>
</dbReference>
<dbReference type="InterPro" id="IPR001214">
    <property type="entry name" value="SET_dom"/>
</dbReference>
<dbReference type="EMBL" id="JAVRRT010000001">
    <property type="protein sequence ID" value="KAK5175345.1"/>
    <property type="molecule type" value="Genomic_DNA"/>
</dbReference>
<evidence type="ECO:0000313" key="3">
    <source>
        <dbReference type="Proteomes" id="UP001337655"/>
    </source>
</evidence>
<dbReference type="InterPro" id="IPR046341">
    <property type="entry name" value="SET_dom_sf"/>
</dbReference>
<dbReference type="PANTHER" id="PTHR12197">
    <property type="entry name" value="HISTONE-LYSINE N-METHYLTRANSFERASE SMYD"/>
    <property type="match status" value="1"/>
</dbReference>